<dbReference type="SUPFAM" id="SSF56281">
    <property type="entry name" value="Metallo-hydrolase/oxidoreductase"/>
    <property type="match status" value="1"/>
</dbReference>
<dbReference type="InterPro" id="IPR036866">
    <property type="entry name" value="RibonucZ/Hydroxyglut_hydro"/>
</dbReference>
<comment type="caution">
    <text evidence="2">The sequence shown here is derived from an EMBL/GenBank/DDBJ whole genome shotgun (WGS) entry which is preliminary data.</text>
</comment>
<dbReference type="RefSeq" id="WP_006948663.1">
    <property type="nucleotide sequence ID" value="NZ_BAJI01000016.1"/>
</dbReference>
<dbReference type="HOGENOM" id="CLU_044538_2_1_10"/>
<dbReference type="PANTHER" id="PTHR42663">
    <property type="entry name" value="HYDROLASE C777.06C-RELATED-RELATED"/>
    <property type="match status" value="1"/>
</dbReference>
<proteinExistence type="predicted"/>
<gene>
    <name evidence="2" type="primary">lipB</name>
    <name evidence="2" type="ORF">HMPREF0658_0830</name>
</gene>
<keyword evidence="3" id="KW-1185">Reference proteome</keyword>
<dbReference type="eggNOG" id="COG1235">
    <property type="taxonomic scope" value="Bacteria"/>
</dbReference>
<organism evidence="2 3">
    <name type="scientific">Hoylesella marshii DSM 16973 = JCM 13450</name>
    <dbReference type="NCBI Taxonomy" id="862515"/>
    <lineage>
        <taxon>Bacteria</taxon>
        <taxon>Pseudomonadati</taxon>
        <taxon>Bacteroidota</taxon>
        <taxon>Bacteroidia</taxon>
        <taxon>Bacteroidales</taxon>
        <taxon>Prevotellaceae</taxon>
        <taxon>Hoylesella</taxon>
    </lineage>
</organism>
<sequence>MKLTLLGTGTSGGVPSIGCNCPVCRSTDPHDKRLRTSALLETDTTRILIDCGPDFRQQILPHPFRKIDAVLLTHIHYDHVAGIDDLRPFCTFGDIQLYGDEATTGGLRHNMPYCFGTHLYPGVPLLSLHAIVPHRPLRIGDIDILPFRVQHGAMPILAYRFDKLAYITDMKTMDEEEYAYLQGVETLIINALRFTPVHHSHQLVDDAIRVARRIGAKRTYFVHVTHQIGFHDEANARLPHGFSFAYDGQVIDMK</sequence>
<accession>E0NRM9</accession>
<dbReference type="AlphaFoldDB" id="E0NRM9"/>
<dbReference type="EMBL" id="AEEI01000027">
    <property type="protein sequence ID" value="EFM02167.1"/>
    <property type="molecule type" value="Genomic_DNA"/>
</dbReference>
<dbReference type="STRING" id="862515.HMPREF0658_0830"/>
<dbReference type="InterPro" id="IPR001279">
    <property type="entry name" value="Metallo-B-lactamas"/>
</dbReference>
<dbReference type="Gene3D" id="3.60.15.10">
    <property type="entry name" value="Ribonuclease Z/Hydroxyacylglutathione hydrolase-like"/>
    <property type="match status" value="1"/>
</dbReference>
<reference evidence="2" key="1">
    <citation type="submission" date="2010-07" db="EMBL/GenBank/DDBJ databases">
        <authorList>
            <person name="Muzny D."/>
            <person name="Qin X."/>
            <person name="Deng J."/>
            <person name="Jiang H."/>
            <person name="Liu Y."/>
            <person name="Qu J."/>
            <person name="Song X.-Z."/>
            <person name="Zhang L."/>
            <person name="Thornton R."/>
            <person name="Coyle M."/>
            <person name="Francisco L."/>
            <person name="Jackson L."/>
            <person name="Javaid M."/>
            <person name="Korchina V."/>
            <person name="Kovar C."/>
            <person name="Mata R."/>
            <person name="Mathew T."/>
            <person name="Ngo R."/>
            <person name="Nguyen L."/>
            <person name="Nguyen N."/>
            <person name="Okwuonu G."/>
            <person name="Ongeri F."/>
            <person name="Pham C."/>
            <person name="Simmons D."/>
            <person name="Wilczek-Boney K."/>
            <person name="Hale W."/>
            <person name="Jakkamsetti A."/>
            <person name="Pham P."/>
            <person name="Ruth R."/>
            <person name="San Lucas F."/>
            <person name="Warren J."/>
            <person name="Zhang J."/>
            <person name="Zhao Z."/>
            <person name="Zhou C."/>
            <person name="Zhu D."/>
            <person name="Lee S."/>
            <person name="Bess C."/>
            <person name="Blankenburg K."/>
            <person name="Forbes L."/>
            <person name="Fu Q."/>
            <person name="Gubbala S."/>
            <person name="Hirani K."/>
            <person name="Jayaseelan J.C."/>
            <person name="Lara F."/>
            <person name="Munidasa M."/>
            <person name="Palculict T."/>
            <person name="Patil S."/>
            <person name="Pu L.-L."/>
            <person name="Saada N."/>
            <person name="Tang L."/>
            <person name="Weissenberger G."/>
            <person name="Zhu Y."/>
            <person name="Hemphill L."/>
            <person name="Shang Y."/>
            <person name="Youmans B."/>
            <person name="Ayvaz T."/>
            <person name="Ross M."/>
            <person name="Santibanez J."/>
            <person name="Aqrawi P."/>
            <person name="Gross S."/>
            <person name="Joshi V."/>
            <person name="Fowler G."/>
            <person name="Nazareth L."/>
            <person name="Reid J."/>
            <person name="Worley K."/>
            <person name="Petrosino J."/>
            <person name="Highlander S."/>
            <person name="Gibbs R."/>
        </authorList>
    </citation>
    <scope>NUCLEOTIDE SEQUENCE [LARGE SCALE GENOMIC DNA]</scope>
    <source>
        <strain evidence="2">DSM 16973</strain>
    </source>
</reference>
<dbReference type="Proteomes" id="UP000004394">
    <property type="component" value="Unassembled WGS sequence"/>
</dbReference>
<evidence type="ECO:0000259" key="1">
    <source>
        <dbReference type="SMART" id="SM00849"/>
    </source>
</evidence>
<evidence type="ECO:0000313" key="3">
    <source>
        <dbReference type="Proteomes" id="UP000004394"/>
    </source>
</evidence>
<dbReference type="Pfam" id="PF12706">
    <property type="entry name" value="Lactamase_B_2"/>
    <property type="match status" value="1"/>
</dbReference>
<feature type="domain" description="Metallo-beta-lactamase" evidence="1">
    <location>
        <begin position="34"/>
        <end position="201"/>
    </location>
</feature>
<dbReference type="PANTHER" id="PTHR42663:SF6">
    <property type="entry name" value="HYDROLASE C777.06C-RELATED"/>
    <property type="match status" value="1"/>
</dbReference>
<dbReference type="SMART" id="SM00849">
    <property type="entry name" value="Lactamase_B"/>
    <property type="match status" value="1"/>
</dbReference>
<dbReference type="OrthoDB" id="9781189at2"/>
<protein>
    <submittedName>
        <fullName evidence="2">Metallo-beta-lactamase domain protein</fullName>
    </submittedName>
</protein>
<name>E0NRM9_9BACT</name>
<evidence type="ECO:0000313" key="2">
    <source>
        <dbReference type="EMBL" id="EFM02167.1"/>
    </source>
</evidence>
<dbReference type="CDD" id="cd16279">
    <property type="entry name" value="metallo-hydrolase-like_MBL-fold"/>
    <property type="match status" value="1"/>
</dbReference>